<organism evidence="4 5">
    <name type="scientific">Grimontia hollisae</name>
    <name type="common">Vibrio hollisae</name>
    <dbReference type="NCBI Taxonomy" id="673"/>
    <lineage>
        <taxon>Bacteria</taxon>
        <taxon>Pseudomonadati</taxon>
        <taxon>Pseudomonadota</taxon>
        <taxon>Gammaproteobacteria</taxon>
        <taxon>Vibrionales</taxon>
        <taxon>Vibrionaceae</taxon>
        <taxon>Grimontia</taxon>
    </lineage>
</organism>
<name>A0A377J8C3_GRIHO</name>
<dbReference type="PROSITE" id="PS52050">
    <property type="entry name" value="WYL"/>
    <property type="match status" value="1"/>
</dbReference>
<dbReference type="Proteomes" id="UP000254512">
    <property type="component" value="Unassembled WGS sequence"/>
</dbReference>
<evidence type="ECO:0000259" key="2">
    <source>
        <dbReference type="Pfam" id="PF26107"/>
    </source>
</evidence>
<reference evidence="4 5" key="1">
    <citation type="submission" date="2018-06" db="EMBL/GenBank/DDBJ databases">
        <authorList>
            <consortium name="Pathogen Informatics"/>
            <person name="Doyle S."/>
        </authorList>
    </citation>
    <scope>NUCLEOTIDE SEQUENCE [LARGE SCALE GENOMIC DNA]</scope>
    <source>
        <strain evidence="4 5">NCTC11645</strain>
    </source>
</reference>
<feature type="domain" description="DNA-binding transcriptional repressor CapW C-terminal dimerisation" evidence="2">
    <location>
        <begin position="208"/>
        <end position="274"/>
    </location>
</feature>
<dbReference type="AlphaFoldDB" id="A0A377J8C3"/>
<evidence type="ECO:0000259" key="1">
    <source>
        <dbReference type="Pfam" id="PF13280"/>
    </source>
</evidence>
<dbReference type="EMBL" id="UGHD01000004">
    <property type="protein sequence ID" value="STO98952.1"/>
    <property type="molecule type" value="Genomic_DNA"/>
</dbReference>
<dbReference type="InterPro" id="IPR016634">
    <property type="entry name" value="CapW-like"/>
</dbReference>
<evidence type="ECO:0000313" key="4">
    <source>
        <dbReference type="EMBL" id="STO98952.1"/>
    </source>
</evidence>
<protein>
    <submittedName>
        <fullName evidence="4">Uncharacterized protein</fullName>
    </submittedName>
</protein>
<dbReference type="PIRSF" id="PIRSF015558">
    <property type="entry name" value="Txn_reg_DeoR_prd"/>
    <property type="match status" value="1"/>
</dbReference>
<evidence type="ECO:0000259" key="3">
    <source>
        <dbReference type="Pfam" id="PF26109"/>
    </source>
</evidence>
<dbReference type="Pfam" id="PF26107">
    <property type="entry name" value="BrxR_CTD"/>
    <property type="match status" value="1"/>
</dbReference>
<accession>A0A377J8C3</accession>
<dbReference type="RefSeq" id="WP_114996446.1">
    <property type="nucleotide sequence ID" value="NZ_CABMOB010000002.1"/>
</dbReference>
<dbReference type="InterPro" id="IPR059019">
    <property type="entry name" value="WHD_CapW"/>
</dbReference>
<proteinExistence type="predicted"/>
<dbReference type="InterPro" id="IPR059020">
    <property type="entry name" value="CapW_CTD"/>
</dbReference>
<dbReference type="InterPro" id="IPR026881">
    <property type="entry name" value="WYL_dom"/>
</dbReference>
<feature type="domain" description="WYL" evidence="1">
    <location>
        <begin position="119"/>
        <end position="185"/>
    </location>
</feature>
<sequence>MRTLEDLPKNVTQRIEFIEFSLVAKGWVSRADLIDMFDISAPVATRDFKQYRELAEANMVFNESLRRYELNESYFKPLFTLTSRKVLSRLRSPSYQKIVNVKSTEDFGMPPRLGYPKVEVLMPITRAINNDKAIEIEYLSVKNGFSKKIIAPQAIFDSGLKWYVRTWDYQKGKFIDLLISRIKSVCNVDTELFDTTVKEVDHQWNREIKLCLSPHPKNVENSQTLEYEMDMVNGEKEVKVKAATAGYWLRLWNVDCTEDHSLRGHEYQLWLKNHQILFDVESATIAPGR</sequence>
<dbReference type="Pfam" id="PF13280">
    <property type="entry name" value="WYL"/>
    <property type="match status" value="1"/>
</dbReference>
<gene>
    <name evidence="4" type="ORF">NCTC11645_03749</name>
</gene>
<dbReference type="Pfam" id="PF26109">
    <property type="entry name" value="WHD_BrxR"/>
    <property type="match status" value="1"/>
</dbReference>
<feature type="domain" description="DNA-binding transcriptional repressor CapW winged helix-turn-helix" evidence="3">
    <location>
        <begin position="10"/>
        <end position="81"/>
    </location>
</feature>
<evidence type="ECO:0000313" key="5">
    <source>
        <dbReference type="Proteomes" id="UP000254512"/>
    </source>
</evidence>